<keyword evidence="2" id="KW-1185">Reference proteome</keyword>
<accession>A0AC61MXF5</accession>
<evidence type="ECO:0000313" key="2">
    <source>
        <dbReference type="Proteomes" id="UP000682782"/>
    </source>
</evidence>
<gene>
    <name evidence="1" type="ORF">JYE49_10705</name>
</gene>
<protein>
    <submittedName>
        <fullName evidence="1">AraC family transcriptional regulator</fullName>
    </submittedName>
</protein>
<name>A0AC61MXF5_9FIRM</name>
<sequence>MNWMTGLQRAIDYVEEYILEDVNLEEAAAQSFSSSYHFQRVFSIVCDMTLGEYIRNRRLSLAGADLARGDMKVIDVAVKYGYDNPDSFARAFQRFHGVLPSQVKTGGTPLRSFSRIVLKVSMEGGASMNYRIEEKPEMILTGHKERFHGEPWGEERARQEENWYVTTRGIQWFLRGVADGGDIYQLVTNVDGEGYDFYYCHQLDEWDREHLFDHTVTGVDFVEGLALENVVIPQSTYLILEAKSEKNTINDYNDLLKQRVQIITEWMPEMGFQLKDAPEIVVMHWAPRTERYIQIWLPIEKR</sequence>
<reference evidence="1" key="1">
    <citation type="submission" date="2021-01" db="EMBL/GenBank/DDBJ databases">
        <title>Complete genome sequence of Clostridiales bacterium R-7.</title>
        <authorList>
            <person name="Mahoney-Kurpe S.C."/>
            <person name="Palevich N."/>
            <person name="Koike S."/>
            <person name="Moon C.D."/>
            <person name="Attwood G.T."/>
        </authorList>
    </citation>
    <scope>NUCLEOTIDE SEQUENCE</scope>
    <source>
        <strain evidence="1">R-7</strain>
    </source>
</reference>
<dbReference type="EMBL" id="CP068393">
    <property type="protein sequence ID" value="QUC66328.1"/>
    <property type="molecule type" value="Genomic_DNA"/>
</dbReference>
<evidence type="ECO:0000313" key="1">
    <source>
        <dbReference type="EMBL" id="QUC66328.1"/>
    </source>
</evidence>
<organism evidence="1 2">
    <name type="scientific">Aristaeella hokkaidonensis</name>
    <dbReference type="NCBI Taxonomy" id="3046382"/>
    <lineage>
        <taxon>Bacteria</taxon>
        <taxon>Bacillati</taxon>
        <taxon>Bacillota</taxon>
        <taxon>Clostridia</taxon>
        <taxon>Eubacteriales</taxon>
        <taxon>Aristaeellaceae</taxon>
        <taxon>Aristaeella</taxon>
    </lineage>
</organism>
<proteinExistence type="predicted"/>
<dbReference type="Proteomes" id="UP000682782">
    <property type="component" value="Chromosome"/>
</dbReference>